<dbReference type="EMBL" id="QTSX02006399">
    <property type="protein sequence ID" value="KAJ9055428.1"/>
    <property type="molecule type" value="Genomic_DNA"/>
</dbReference>
<proteinExistence type="predicted"/>
<keyword evidence="2" id="KW-1185">Reference proteome</keyword>
<dbReference type="Proteomes" id="UP001165960">
    <property type="component" value="Unassembled WGS sequence"/>
</dbReference>
<evidence type="ECO:0000313" key="1">
    <source>
        <dbReference type="EMBL" id="KAJ9055428.1"/>
    </source>
</evidence>
<evidence type="ECO:0000313" key="2">
    <source>
        <dbReference type="Proteomes" id="UP001165960"/>
    </source>
</evidence>
<organism evidence="1 2">
    <name type="scientific">Entomophthora muscae</name>
    <dbReference type="NCBI Taxonomy" id="34485"/>
    <lineage>
        <taxon>Eukaryota</taxon>
        <taxon>Fungi</taxon>
        <taxon>Fungi incertae sedis</taxon>
        <taxon>Zoopagomycota</taxon>
        <taxon>Entomophthoromycotina</taxon>
        <taxon>Entomophthoromycetes</taxon>
        <taxon>Entomophthorales</taxon>
        <taxon>Entomophthoraceae</taxon>
        <taxon>Entomophthora</taxon>
    </lineage>
</organism>
<name>A0ACC2RZ95_9FUNG</name>
<accession>A0ACC2RZ95</accession>
<protein>
    <submittedName>
        <fullName evidence="1">Uncharacterized protein</fullName>
    </submittedName>
</protein>
<reference evidence="1" key="1">
    <citation type="submission" date="2022-04" db="EMBL/GenBank/DDBJ databases">
        <title>Genome of the entomopathogenic fungus Entomophthora muscae.</title>
        <authorList>
            <person name="Elya C."/>
            <person name="Lovett B.R."/>
            <person name="Lee E."/>
            <person name="Macias A.M."/>
            <person name="Hajek A.E."/>
            <person name="De Bivort B.L."/>
            <person name="Kasson M.T."/>
            <person name="De Fine Licht H.H."/>
            <person name="Stajich J.E."/>
        </authorList>
    </citation>
    <scope>NUCLEOTIDE SEQUENCE</scope>
    <source>
        <strain evidence="1">Berkeley</strain>
    </source>
</reference>
<comment type="caution">
    <text evidence="1">The sequence shown here is derived from an EMBL/GenBank/DDBJ whole genome shotgun (WGS) entry which is preliminary data.</text>
</comment>
<sequence>MPANLGTIPPTVKTKTLVLSQCPEFYAEDTLILLQAIYLGLFWLGTWVTIPHLLFCNKYNYLPTYLVPMTLPLTMRPNRLQESVATNE</sequence>
<gene>
    <name evidence="1" type="ORF">DSO57_1003925</name>
</gene>